<sequence length="720" mass="74693">MPAALFTFGFGPFGELGQSRPDGCKHVEAAAVPFPAGAPRDSVGELAVEAVSLGNDHSLAVVGSRVYRWGLVGAHGVPQGNGARSGSNGKAEMHSPEVVPTPTLLADLSITGRGRSRSPTSVAEEKRRVEPATVMCGGSNSFVLTSEGEVLLFGGLWPPGGDTNRLRHIWGTARAGPPSRVAQVAAGWRHCLLLTEAGRIFALGDDEHGQCAGAGGGTAAISFPSSHAAVGVAAGACHSIAWDRTGVAFAWGHGGSGRLGVGGSNHRSCPERVEALPESVCTVACGANFSLFVTDRGQRLWACGGNRYGQLGLGAGGKTRPEEVPVPADLPQSSGEEIVGLACGANHALCLTRRTVRASAGGPVGSERSTVWAWGACSSGQCGRVAGEVQAPLPEMRCRPARLLDFLAPSPHWAVAVAAGRSHSAVLTRSGPRAASHCLRRPAGFSTSPVVRPSSRASSRSAGRGSSGAPSPSLVSPPQVKVRGEEDIIDEFLFGLGTPHRSPAEPVAVSPRPRSQSPAAALVEMGEAALRCEEGEDFDFLGKSLDSHFEGDEAALLPLGASGAAQRFGAAALRRQEPEQRRLGNRLATGGARLAARPNTARGARSSTPRSVAAVQPRGPWPQPPSSWAADKARLLTPRSRYQVAQDPRSGLGGDLARAFPEQVGGPAVVYDDKWSGLHESLKGLSSLIARIGSPDRPAFERPRSEERGAAVVEQPFLHS</sequence>
<feature type="domain" description="RCC1-like" evidence="5">
    <location>
        <begin position="5"/>
        <end position="354"/>
    </location>
</feature>
<feature type="compositionally biased region" description="Basic and acidic residues" evidence="4">
    <location>
        <begin position="698"/>
        <end position="709"/>
    </location>
</feature>
<dbReference type="InterPro" id="IPR000408">
    <property type="entry name" value="Reg_chr_condens"/>
</dbReference>
<dbReference type="Pfam" id="PF25390">
    <property type="entry name" value="WD40_RLD"/>
    <property type="match status" value="1"/>
</dbReference>
<proteinExistence type="predicted"/>
<feature type="repeat" description="RCC1" evidence="3">
    <location>
        <begin position="3"/>
        <end position="64"/>
    </location>
</feature>
<evidence type="ECO:0000313" key="6">
    <source>
        <dbReference type="EMBL" id="CAE8720496.1"/>
    </source>
</evidence>
<dbReference type="Gene3D" id="2.130.10.30">
    <property type="entry name" value="Regulator of chromosome condensation 1/beta-lactamase-inhibitor protein II"/>
    <property type="match status" value="2"/>
</dbReference>
<feature type="region of interest" description="Disordered" evidence="4">
    <location>
        <begin position="695"/>
        <end position="720"/>
    </location>
</feature>
<keyword evidence="1" id="KW-0344">Guanine-nucleotide releasing factor</keyword>
<dbReference type="SUPFAM" id="SSF50985">
    <property type="entry name" value="RCC1/BLIP-II"/>
    <property type="match status" value="2"/>
</dbReference>
<protein>
    <recommendedName>
        <fullName evidence="5">RCC1-like domain-containing protein</fullName>
    </recommendedName>
</protein>
<dbReference type="GO" id="GO:0005085">
    <property type="term" value="F:guanyl-nucleotide exchange factor activity"/>
    <property type="evidence" value="ECO:0007669"/>
    <property type="project" value="TreeGrafter"/>
</dbReference>
<gene>
    <name evidence="6" type="ORF">PGLA2088_LOCUS41362</name>
</gene>
<dbReference type="InterPro" id="IPR058923">
    <property type="entry name" value="RCC1-like_dom"/>
</dbReference>
<evidence type="ECO:0000256" key="4">
    <source>
        <dbReference type="SAM" id="MobiDB-lite"/>
    </source>
</evidence>
<dbReference type="InterPro" id="IPR009091">
    <property type="entry name" value="RCC1/BLIP-II"/>
</dbReference>
<feature type="repeat" description="RCC1" evidence="3">
    <location>
        <begin position="298"/>
        <end position="354"/>
    </location>
</feature>
<feature type="non-terminal residue" evidence="6">
    <location>
        <position position="720"/>
    </location>
</feature>
<evidence type="ECO:0000259" key="5">
    <source>
        <dbReference type="Pfam" id="PF25390"/>
    </source>
</evidence>
<feature type="region of interest" description="Disordered" evidence="4">
    <location>
        <begin position="596"/>
        <end position="628"/>
    </location>
</feature>
<dbReference type="GO" id="GO:0005737">
    <property type="term" value="C:cytoplasm"/>
    <property type="evidence" value="ECO:0007669"/>
    <property type="project" value="TreeGrafter"/>
</dbReference>
<dbReference type="Proteomes" id="UP000626109">
    <property type="component" value="Unassembled WGS sequence"/>
</dbReference>
<evidence type="ECO:0000256" key="3">
    <source>
        <dbReference type="PROSITE-ProRule" id="PRU00235"/>
    </source>
</evidence>
<dbReference type="EMBL" id="CAJNNW010033813">
    <property type="protein sequence ID" value="CAE8720496.1"/>
    <property type="molecule type" value="Genomic_DNA"/>
</dbReference>
<dbReference type="AlphaFoldDB" id="A0A813L323"/>
<feature type="compositionally biased region" description="Low complexity" evidence="4">
    <location>
        <begin position="448"/>
        <end position="473"/>
    </location>
</feature>
<dbReference type="PANTHER" id="PTHR45982">
    <property type="entry name" value="REGULATOR OF CHROMOSOME CONDENSATION"/>
    <property type="match status" value="1"/>
</dbReference>
<keyword evidence="2" id="KW-0677">Repeat</keyword>
<dbReference type="PRINTS" id="PR00633">
    <property type="entry name" value="RCCNDNSATION"/>
</dbReference>
<comment type="caution">
    <text evidence="6">The sequence shown here is derived from an EMBL/GenBank/DDBJ whole genome shotgun (WGS) entry which is preliminary data.</text>
</comment>
<reference evidence="6" key="1">
    <citation type="submission" date="2021-02" db="EMBL/GenBank/DDBJ databases">
        <authorList>
            <person name="Dougan E. K."/>
            <person name="Rhodes N."/>
            <person name="Thang M."/>
            <person name="Chan C."/>
        </authorList>
    </citation>
    <scope>NUCLEOTIDE SEQUENCE</scope>
</reference>
<dbReference type="PANTHER" id="PTHR45982:SF1">
    <property type="entry name" value="REGULATOR OF CHROMOSOME CONDENSATION"/>
    <property type="match status" value="1"/>
</dbReference>
<feature type="region of interest" description="Disordered" evidence="4">
    <location>
        <begin position="445"/>
        <end position="479"/>
    </location>
</feature>
<dbReference type="InterPro" id="IPR051553">
    <property type="entry name" value="Ran_GTPase-activating"/>
</dbReference>
<feature type="repeat" description="RCC1" evidence="3">
    <location>
        <begin position="369"/>
        <end position="430"/>
    </location>
</feature>
<organism evidence="6 7">
    <name type="scientific">Polarella glacialis</name>
    <name type="common">Dinoflagellate</name>
    <dbReference type="NCBI Taxonomy" id="89957"/>
    <lineage>
        <taxon>Eukaryota</taxon>
        <taxon>Sar</taxon>
        <taxon>Alveolata</taxon>
        <taxon>Dinophyceae</taxon>
        <taxon>Suessiales</taxon>
        <taxon>Suessiaceae</taxon>
        <taxon>Polarella</taxon>
    </lineage>
</organism>
<evidence type="ECO:0000313" key="7">
    <source>
        <dbReference type="Proteomes" id="UP000626109"/>
    </source>
</evidence>
<evidence type="ECO:0000256" key="1">
    <source>
        <dbReference type="ARBA" id="ARBA00022658"/>
    </source>
</evidence>
<dbReference type="PROSITE" id="PS50012">
    <property type="entry name" value="RCC1_3"/>
    <property type="match status" value="4"/>
</dbReference>
<name>A0A813L323_POLGL</name>
<accession>A0A813L323</accession>
<feature type="repeat" description="RCC1" evidence="3">
    <location>
        <begin position="246"/>
        <end position="296"/>
    </location>
</feature>
<evidence type="ECO:0000256" key="2">
    <source>
        <dbReference type="ARBA" id="ARBA00022737"/>
    </source>
</evidence>